<dbReference type="RefSeq" id="XP_012214214.1">
    <property type="nucleotide sequence ID" value="XM_012358791.1"/>
</dbReference>
<sequence length="100" mass="11233">MCLLEPADEESGDLCGLLLMTILSRESIVILAWLIGRLNPTTSFSRLLSVPSTVPPADFKSGRRRIDPKNLKTIRRWLPVFSAGSTFPRQTIKPKPWTIL</sequence>
<proteinExistence type="predicted"/>
<evidence type="ECO:0000313" key="1">
    <source>
        <dbReference type="EMBL" id="KJF60375.1"/>
    </source>
</evidence>
<name>A0A0D8JSQ1_COCIM</name>
<dbReference type="AlphaFoldDB" id="A0A0D8JSQ1"/>
<keyword evidence="2" id="KW-1185">Reference proteome</keyword>
<gene>
    <name evidence="1" type="ORF">CIMG_10469</name>
</gene>
<dbReference type="KEGG" id="cim:CIMG_10469"/>
<reference evidence="2" key="2">
    <citation type="journal article" date="2010" name="Genome Res.">
        <title>Population genomic sequencing of Coccidioides fungi reveals recent hybridization and transposon control.</title>
        <authorList>
            <person name="Neafsey D.E."/>
            <person name="Barker B.M."/>
            <person name="Sharpton T.J."/>
            <person name="Stajich J.E."/>
            <person name="Park D.J."/>
            <person name="Whiston E."/>
            <person name="Hung C.-Y."/>
            <person name="McMahan C."/>
            <person name="White J."/>
            <person name="Sykes S."/>
            <person name="Heiman D."/>
            <person name="Young S."/>
            <person name="Zeng Q."/>
            <person name="Abouelleil A."/>
            <person name="Aftuck L."/>
            <person name="Bessette D."/>
            <person name="Brown A."/>
            <person name="FitzGerald M."/>
            <person name="Lui A."/>
            <person name="Macdonald J.P."/>
            <person name="Priest M."/>
            <person name="Orbach M.J."/>
            <person name="Galgiani J.N."/>
            <person name="Kirkland T.N."/>
            <person name="Cole G.T."/>
            <person name="Birren B.W."/>
            <person name="Henn M.R."/>
            <person name="Taylor J.W."/>
            <person name="Rounsley S.D."/>
        </authorList>
    </citation>
    <scope>GENOME REANNOTATION</scope>
    <source>
        <strain evidence="2">RS</strain>
    </source>
</reference>
<reference evidence="2" key="1">
    <citation type="journal article" date="2009" name="Genome Res.">
        <title>Comparative genomic analyses of the human fungal pathogens Coccidioides and their relatives.</title>
        <authorList>
            <person name="Sharpton T.J."/>
            <person name="Stajich J.E."/>
            <person name="Rounsley S.D."/>
            <person name="Gardner M.J."/>
            <person name="Wortman J.R."/>
            <person name="Jordar V.S."/>
            <person name="Maiti R."/>
            <person name="Kodira C.D."/>
            <person name="Neafsey D.E."/>
            <person name="Zeng Q."/>
            <person name="Hung C.-Y."/>
            <person name="McMahan C."/>
            <person name="Muszewska A."/>
            <person name="Grynberg M."/>
            <person name="Mandel M.A."/>
            <person name="Kellner E.M."/>
            <person name="Barker B.M."/>
            <person name="Galgiani J.N."/>
            <person name="Orbach M.J."/>
            <person name="Kirkland T.N."/>
            <person name="Cole G.T."/>
            <person name="Henn M.R."/>
            <person name="Birren B.W."/>
            <person name="Taylor J.W."/>
        </authorList>
    </citation>
    <scope>NUCLEOTIDE SEQUENCE [LARGE SCALE GENOMIC DNA]</scope>
    <source>
        <strain evidence="2">RS</strain>
    </source>
</reference>
<dbReference type="InParanoid" id="A0A0D8JSQ1"/>
<dbReference type="VEuPathDB" id="FungiDB:CIMG_10469"/>
<accession>A0A0D8JSQ1</accession>
<organism evidence="1 2">
    <name type="scientific">Coccidioides immitis (strain RS)</name>
    <name type="common">Valley fever fungus</name>
    <dbReference type="NCBI Taxonomy" id="246410"/>
    <lineage>
        <taxon>Eukaryota</taxon>
        <taxon>Fungi</taxon>
        <taxon>Dikarya</taxon>
        <taxon>Ascomycota</taxon>
        <taxon>Pezizomycotina</taxon>
        <taxon>Eurotiomycetes</taxon>
        <taxon>Eurotiomycetidae</taxon>
        <taxon>Onygenales</taxon>
        <taxon>Onygenaceae</taxon>
        <taxon>Coccidioides</taxon>
    </lineage>
</organism>
<dbReference type="GeneID" id="4560308"/>
<protein>
    <submittedName>
        <fullName evidence="1">Uncharacterized protein</fullName>
    </submittedName>
</protein>
<dbReference type="EMBL" id="GG704911">
    <property type="protein sequence ID" value="KJF60375.1"/>
    <property type="molecule type" value="Genomic_DNA"/>
</dbReference>
<evidence type="ECO:0000313" key="2">
    <source>
        <dbReference type="Proteomes" id="UP000001261"/>
    </source>
</evidence>
<dbReference type="Proteomes" id="UP000001261">
    <property type="component" value="Unassembled WGS sequence"/>
</dbReference>